<protein>
    <submittedName>
        <fullName evidence="1">Uncharacterized protein</fullName>
    </submittedName>
</protein>
<gene>
    <name evidence="1" type="ORF">ACFPQ4_00620</name>
</gene>
<evidence type="ECO:0000313" key="2">
    <source>
        <dbReference type="Proteomes" id="UP001596108"/>
    </source>
</evidence>
<sequence length="124" mass="14347">MVRKCILFLLIFLFLVSCSYSKHKYPNERDTVDSFGDGTFQLLGGYDANGQNKTLTLFDMSKNAVEDVVANDIVDYEEMKGFVYFIDDQKRYLLLNTKQNTVSISTELDSYTTEQQQIFKSIHQ</sequence>
<dbReference type="Proteomes" id="UP001596108">
    <property type="component" value="Unassembled WGS sequence"/>
</dbReference>
<accession>A0ABW0QU30</accession>
<keyword evidence="2" id="KW-1185">Reference proteome</keyword>
<evidence type="ECO:0000313" key="1">
    <source>
        <dbReference type="EMBL" id="MFC5527963.1"/>
    </source>
</evidence>
<dbReference type="PROSITE" id="PS51257">
    <property type="entry name" value="PROKAR_LIPOPROTEIN"/>
    <property type="match status" value="1"/>
</dbReference>
<comment type="caution">
    <text evidence="1">The sequence shown here is derived from an EMBL/GenBank/DDBJ whole genome shotgun (WGS) entry which is preliminary data.</text>
</comment>
<reference evidence="2" key="1">
    <citation type="journal article" date="2019" name="Int. J. Syst. Evol. Microbiol.">
        <title>The Global Catalogue of Microorganisms (GCM) 10K type strain sequencing project: providing services to taxonomists for standard genome sequencing and annotation.</title>
        <authorList>
            <consortium name="The Broad Institute Genomics Platform"/>
            <consortium name="The Broad Institute Genome Sequencing Center for Infectious Disease"/>
            <person name="Wu L."/>
            <person name="Ma J."/>
        </authorList>
    </citation>
    <scope>NUCLEOTIDE SEQUENCE [LARGE SCALE GENOMIC DNA]</scope>
    <source>
        <strain evidence="2">CGMCC 1.18578</strain>
    </source>
</reference>
<dbReference type="EMBL" id="JBHSNC010000002">
    <property type="protein sequence ID" value="MFC5527963.1"/>
    <property type="molecule type" value="Genomic_DNA"/>
</dbReference>
<dbReference type="RefSeq" id="WP_378109770.1">
    <property type="nucleotide sequence ID" value="NZ_JBHSNC010000002.1"/>
</dbReference>
<name>A0ABW0QU30_9BACL</name>
<organism evidence="1 2">
    <name type="scientific">Cohnella yongneupensis</name>
    <dbReference type="NCBI Taxonomy" id="425006"/>
    <lineage>
        <taxon>Bacteria</taxon>
        <taxon>Bacillati</taxon>
        <taxon>Bacillota</taxon>
        <taxon>Bacilli</taxon>
        <taxon>Bacillales</taxon>
        <taxon>Paenibacillaceae</taxon>
        <taxon>Cohnella</taxon>
    </lineage>
</organism>
<proteinExistence type="predicted"/>